<dbReference type="InterPro" id="IPR050558">
    <property type="entry name" value="PTS_Sugar-Specific_Components"/>
</dbReference>
<dbReference type="OrthoDB" id="9769191at2"/>
<dbReference type="Pfam" id="PF00358">
    <property type="entry name" value="PTS_EIIA_1"/>
    <property type="match status" value="1"/>
</dbReference>
<dbReference type="Gene3D" id="3.30.1360.60">
    <property type="entry name" value="Glucose permease domain IIB"/>
    <property type="match status" value="1"/>
</dbReference>
<feature type="active site" description="Phosphocysteine intermediate; for EIIB activity" evidence="11">
    <location>
        <position position="27"/>
    </location>
</feature>
<dbReference type="NCBIfam" id="TIGR00826">
    <property type="entry name" value="EIIB_glc"/>
    <property type="match status" value="1"/>
</dbReference>
<dbReference type="InterPro" id="IPR011055">
    <property type="entry name" value="Dup_hybrid_motif"/>
</dbReference>
<comment type="subcellular location">
    <subcellularLocation>
        <location evidence="1">Cell membrane</location>
        <topology evidence="1">Multi-pass membrane protein</topology>
    </subcellularLocation>
</comment>
<evidence type="ECO:0000259" key="13">
    <source>
        <dbReference type="PROSITE" id="PS51093"/>
    </source>
</evidence>
<keyword evidence="9 12" id="KW-1133">Transmembrane helix</keyword>
<keyword evidence="5" id="KW-0808">Transferase</keyword>
<dbReference type="SUPFAM" id="SSF51261">
    <property type="entry name" value="Duplicated hybrid motif"/>
    <property type="match status" value="1"/>
</dbReference>
<dbReference type="NCBIfam" id="TIGR00830">
    <property type="entry name" value="PTBA"/>
    <property type="match status" value="1"/>
</dbReference>
<dbReference type="InterPro" id="IPR001127">
    <property type="entry name" value="PTS_EIIA_1_perm"/>
</dbReference>
<evidence type="ECO:0000256" key="8">
    <source>
        <dbReference type="ARBA" id="ARBA00022777"/>
    </source>
</evidence>
<dbReference type="FunFam" id="3.30.1360.60:FF:000001">
    <property type="entry name" value="PTS system glucose-specific IIBC component PtsG"/>
    <property type="match status" value="1"/>
</dbReference>
<evidence type="ECO:0000259" key="14">
    <source>
        <dbReference type="PROSITE" id="PS51098"/>
    </source>
</evidence>
<dbReference type="AlphaFoldDB" id="A0A4Y6UXN5"/>
<keyword evidence="8" id="KW-0418">Kinase</keyword>
<feature type="transmembrane region" description="Helical" evidence="12">
    <location>
        <begin position="112"/>
        <end position="133"/>
    </location>
</feature>
<dbReference type="CDD" id="cd00212">
    <property type="entry name" value="PTS_IIB_glc"/>
    <property type="match status" value="1"/>
</dbReference>
<dbReference type="GO" id="GO:0090589">
    <property type="term" value="F:protein-phosphocysteine-trehalose phosphotransferase system transporter activity"/>
    <property type="evidence" value="ECO:0007669"/>
    <property type="project" value="TreeGrafter"/>
</dbReference>
<evidence type="ECO:0000313" key="16">
    <source>
        <dbReference type="EMBL" id="QDH22483.1"/>
    </source>
</evidence>
<evidence type="ECO:0000256" key="5">
    <source>
        <dbReference type="ARBA" id="ARBA00022679"/>
    </source>
</evidence>
<keyword evidence="3" id="KW-1003">Cell membrane</keyword>
<evidence type="ECO:0000256" key="2">
    <source>
        <dbReference type="ARBA" id="ARBA00022448"/>
    </source>
</evidence>
<evidence type="ECO:0000256" key="9">
    <source>
        <dbReference type="ARBA" id="ARBA00022989"/>
    </source>
</evidence>
<protein>
    <submittedName>
        <fullName evidence="16">PTS beta-glucoside transporter subunit IIBCA</fullName>
    </submittedName>
</protein>
<evidence type="ECO:0000256" key="6">
    <source>
        <dbReference type="ARBA" id="ARBA00022683"/>
    </source>
</evidence>
<feature type="transmembrane region" description="Helical" evidence="12">
    <location>
        <begin position="368"/>
        <end position="388"/>
    </location>
</feature>
<feature type="transmembrane region" description="Helical" evidence="12">
    <location>
        <begin position="395"/>
        <end position="414"/>
    </location>
</feature>
<evidence type="ECO:0000256" key="7">
    <source>
        <dbReference type="ARBA" id="ARBA00022692"/>
    </source>
</evidence>
<dbReference type="GO" id="GO:0005886">
    <property type="term" value="C:plasma membrane"/>
    <property type="evidence" value="ECO:0007669"/>
    <property type="project" value="UniProtKB-SubCell"/>
</dbReference>
<dbReference type="NCBIfam" id="TIGR01996">
    <property type="entry name" value="PTS-II-BC-sucr"/>
    <property type="match status" value="1"/>
</dbReference>
<dbReference type="InterPro" id="IPR003352">
    <property type="entry name" value="PTS_EIIC"/>
</dbReference>
<evidence type="ECO:0000259" key="15">
    <source>
        <dbReference type="PROSITE" id="PS51103"/>
    </source>
</evidence>
<sequence length="669" mass="70458">MSENRDIAREVVEAIGGKENIASFAHCATRLRIMVRDKDKIDQNRIENTDKVKGAFFNSGQYQIIFGTGTVNRIFEEVERLGIDSTSKEEIKSEGKKQGNAFQRAIRTFGDVFVPIIPVLVATGLFMGLRGLLTQELVLSWFGLTPGSIPPNFLLFTQVLTDTAFAFLPALVAWSAFRVFGGSPVLGIVLGLMLVNPALPNAYAVADGSAEALTMFGFIPVVGYQGSVLPAFFVGLLGAKFEKFLRKRVPEALDLILTPFVTLLVMITLGLFAIGPVFHSLENVVLHGTTYLLDLPFGIAGLLIGFFHQIVVVTGVHHIFNFLEIQLLEQTGANPFNAIITCAMAAQGAACLAVGLKTKNAKLKALALPSSLSAFLGITEPAIFGVNLRYMKPFVMGLIGGAAGGFLASLLHLAGTGMAVTVIPGALLYLNDQLPMYILCNLVGAAVAFALTWLFGYKDEPAAVPGSSPVSAASALAASAAVPAVSYAKAPDHVPGALSAAVPAVETASSLLPVKAPISGRVVALTDVPDPAFSEGHMGRGIAIIPSEGRVHAPFDCIVAHVMGKSKHALILEHDNGTQLLIHVGINTVSLKGDGFTVHVQGGERVAAGQLLLEFDLDVIQAAGLSPITPVLVPDGMERVLDVETYAGGSVTAGEQTVFGVRVSEAEAS</sequence>
<evidence type="ECO:0000256" key="10">
    <source>
        <dbReference type="ARBA" id="ARBA00023136"/>
    </source>
</evidence>
<dbReference type="PANTHER" id="PTHR30175">
    <property type="entry name" value="PHOSPHOTRANSFERASE SYSTEM TRANSPORT PROTEIN"/>
    <property type="match status" value="1"/>
</dbReference>
<dbReference type="PROSITE" id="PS51098">
    <property type="entry name" value="PTS_EIIB_TYPE_1"/>
    <property type="match status" value="1"/>
</dbReference>
<dbReference type="InterPro" id="IPR018113">
    <property type="entry name" value="PTrfase_EIIB_Cys"/>
</dbReference>
<organism evidence="16 17">
    <name type="scientific">Saccharibacillus brassicae</name>
    <dbReference type="NCBI Taxonomy" id="2583377"/>
    <lineage>
        <taxon>Bacteria</taxon>
        <taxon>Bacillati</taxon>
        <taxon>Bacillota</taxon>
        <taxon>Bacilli</taxon>
        <taxon>Bacillales</taxon>
        <taxon>Paenibacillaceae</taxon>
        <taxon>Saccharibacillus</taxon>
    </lineage>
</organism>
<evidence type="ECO:0000256" key="3">
    <source>
        <dbReference type="ARBA" id="ARBA00022475"/>
    </source>
</evidence>
<feature type="transmembrane region" description="Helical" evidence="12">
    <location>
        <begin position="153"/>
        <end position="173"/>
    </location>
</feature>
<dbReference type="FunFam" id="2.70.70.10:FF:000001">
    <property type="entry name" value="PTS system glucose-specific IIA component"/>
    <property type="match status" value="1"/>
</dbReference>
<keyword evidence="7 12" id="KW-0812">Transmembrane</keyword>
<evidence type="ECO:0000256" key="12">
    <source>
        <dbReference type="SAM" id="Phobius"/>
    </source>
</evidence>
<proteinExistence type="predicted"/>
<evidence type="ECO:0000256" key="11">
    <source>
        <dbReference type="PROSITE-ProRule" id="PRU00421"/>
    </source>
</evidence>
<dbReference type="InterPro" id="IPR001996">
    <property type="entry name" value="PTS_IIB_1"/>
</dbReference>
<feature type="transmembrane region" description="Helical" evidence="12">
    <location>
        <begin position="434"/>
        <end position="455"/>
    </location>
</feature>
<dbReference type="PANTHER" id="PTHR30175:SF7">
    <property type="entry name" value="NEGATIVE REGULATOR OF SACY ACTIVITY"/>
    <property type="match status" value="1"/>
</dbReference>
<feature type="domain" description="PTS EIIB type-1" evidence="14">
    <location>
        <begin position="5"/>
        <end position="88"/>
    </location>
</feature>
<dbReference type="GO" id="GO:0015771">
    <property type="term" value="P:trehalose transport"/>
    <property type="evidence" value="ECO:0007669"/>
    <property type="project" value="TreeGrafter"/>
</dbReference>
<dbReference type="RefSeq" id="WP_141449025.1">
    <property type="nucleotide sequence ID" value="NZ_CP041217.1"/>
</dbReference>
<evidence type="ECO:0000256" key="1">
    <source>
        <dbReference type="ARBA" id="ARBA00004651"/>
    </source>
</evidence>
<feature type="domain" description="PTS EIIA type-1" evidence="13">
    <location>
        <begin position="530"/>
        <end position="635"/>
    </location>
</feature>
<dbReference type="PROSITE" id="PS01035">
    <property type="entry name" value="PTS_EIIB_TYPE_1_CYS"/>
    <property type="match status" value="1"/>
</dbReference>
<dbReference type="Gene3D" id="2.70.70.10">
    <property type="entry name" value="Glucose Permease (Domain IIA)"/>
    <property type="match status" value="1"/>
</dbReference>
<keyword evidence="10 12" id="KW-0472">Membrane</keyword>
<evidence type="ECO:0000256" key="4">
    <source>
        <dbReference type="ARBA" id="ARBA00022597"/>
    </source>
</evidence>
<dbReference type="Pfam" id="PF02378">
    <property type="entry name" value="PTS_EIIC"/>
    <property type="match status" value="1"/>
</dbReference>
<feature type="transmembrane region" description="Helical" evidence="12">
    <location>
        <begin position="255"/>
        <end position="278"/>
    </location>
</feature>
<dbReference type="SUPFAM" id="SSF55604">
    <property type="entry name" value="Glucose permease domain IIB"/>
    <property type="match status" value="1"/>
</dbReference>
<keyword evidence="4" id="KW-0762">Sugar transport</keyword>
<dbReference type="InterPro" id="IPR013013">
    <property type="entry name" value="PTS_EIIC_1"/>
</dbReference>
<dbReference type="GO" id="GO:0008982">
    <property type="term" value="F:protein-N(PI)-phosphohistidine-sugar phosphotransferase activity"/>
    <property type="evidence" value="ECO:0007669"/>
    <property type="project" value="InterPro"/>
</dbReference>
<evidence type="ECO:0000313" key="17">
    <source>
        <dbReference type="Proteomes" id="UP000316968"/>
    </source>
</evidence>
<dbReference type="KEGG" id="saca:FFV09_17535"/>
<dbReference type="GO" id="GO:0016301">
    <property type="term" value="F:kinase activity"/>
    <property type="evidence" value="ECO:0007669"/>
    <property type="project" value="UniProtKB-KW"/>
</dbReference>
<dbReference type="Pfam" id="PF00367">
    <property type="entry name" value="PTS_EIIB"/>
    <property type="match status" value="1"/>
</dbReference>
<keyword evidence="2" id="KW-0813">Transport</keyword>
<reference evidence="16 17" key="1">
    <citation type="submission" date="2019-06" db="EMBL/GenBank/DDBJ databases">
        <title>Saccharibacillus brassicae sp. nov., an endophytic bacterium isolated from Chinese cabbage seeds (Brassica pekinensis).</title>
        <authorList>
            <person name="Jiang L."/>
            <person name="Lee J."/>
            <person name="Kim S.W."/>
        </authorList>
    </citation>
    <scope>NUCLEOTIDE SEQUENCE [LARGE SCALE GENOMIC DNA]</scope>
    <source>
        <strain evidence="17">KCTC 43072 / ATSA2</strain>
    </source>
</reference>
<feature type="domain" description="PTS EIIC type-1" evidence="15">
    <location>
        <begin position="120"/>
        <end position="471"/>
    </location>
</feature>
<dbReference type="PROSITE" id="PS00371">
    <property type="entry name" value="PTS_EIIA_TYPE_1_HIS"/>
    <property type="match status" value="1"/>
</dbReference>
<keyword evidence="6" id="KW-0598">Phosphotransferase system</keyword>
<feature type="transmembrane region" description="Helical" evidence="12">
    <location>
        <begin position="335"/>
        <end position="356"/>
    </location>
</feature>
<dbReference type="PROSITE" id="PS51103">
    <property type="entry name" value="PTS_EIIC_TYPE_1"/>
    <property type="match status" value="1"/>
</dbReference>
<dbReference type="Proteomes" id="UP000316968">
    <property type="component" value="Chromosome"/>
</dbReference>
<dbReference type="InterPro" id="IPR010973">
    <property type="entry name" value="PTS_IIBC_sucr"/>
</dbReference>
<gene>
    <name evidence="16" type="ORF">FFV09_17535</name>
</gene>
<dbReference type="PROSITE" id="PS51093">
    <property type="entry name" value="PTS_EIIA_TYPE_1"/>
    <property type="match status" value="1"/>
</dbReference>
<accession>A0A4Y6UXN5</accession>
<dbReference type="InterPro" id="IPR036878">
    <property type="entry name" value="Glu_permease_IIB"/>
</dbReference>
<feature type="transmembrane region" description="Helical" evidence="12">
    <location>
        <begin position="298"/>
        <end position="323"/>
    </location>
</feature>
<feature type="transmembrane region" description="Helical" evidence="12">
    <location>
        <begin position="212"/>
        <end position="234"/>
    </location>
</feature>
<dbReference type="GO" id="GO:0009401">
    <property type="term" value="P:phosphoenolpyruvate-dependent sugar phosphotransferase system"/>
    <property type="evidence" value="ECO:0007669"/>
    <property type="project" value="UniProtKB-KW"/>
</dbReference>
<dbReference type="EMBL" id="CP041217">
    <property type="protein sequence ID" value="QDH22483.1"/>
    <property type="molecule type" value="Genomic_DNA"/>
</dbReference>
<feature type="transmembrane region" description="Helical" evidence="12">
    <location>
        <begin position="185"/>
        <end position="206"/>
    </location>
</feature>
<keyword evidence="17" id="KW-1185">Reference proteome</keyword>
<name>A0A4Y6UXN5_SACBS</name>